<name>A0A179I7N8_CORDF</name>
<dbReference type="PANTHER" id="PTHR38123">
    <property type="entry name" value="CELL WALL SERINE-THREONINE-RICH GALACTOMANNOPROTEIN MP1 (AFU_ORTHOLOGUE AFUA_4G03240)"/>
    <property type="match status" value="1"/>
</dbReference>
<keyword evidence="3" id="KW-1185">Reference proteome</keyword>
<dbReference type="Gene3D" id="1.20.1280.140">
    <property type="match status" value="1"/>
</dbReference>
<reference evidence="2 3" key="1">
    <citation type="submission" date="2016-03" db="EMBL/GenBank/DDBJ databases">
        <title>Fine-scale spatial genetic structure of a fungal parasite of coffee scale insects.</title>
        <authorList>
            <person name="Jackson D."/>
            <person name="Zemenick K.A."/>
            <person name="Malloure B."/>
            <person name="Quandt C.A."/>
            <person name="James T.Y."/>
        </authorList>
    </citation>
    <scope>NUCLEOTIDE SEQUENCE [LARGE SCALE GENOMIC DNA]</scope>
    <source>
        <strain evidence="2 3">UM487</strain>
    </source>
</reference>
<dbReference type="EMBL" id="LUKN01003219">
    <property type="protein sequence ID" value="OAQ97759.1"/>
    <property type="molecule type" value="Genomic_DNA"/>
</dbReference>
<evidence type="ECO:0000313" key="2">
    <source>
        <dbReference type="EMBL" id="OAQ97759.1"/>
    </source>
</evidence>
<dbReference type="AlphaFoldDB" id="A0A179I7N8"/>
<organism evidence="2 3">
    <name type="scientific">Cordyceps confragosa</name>
    <name type="common">Lecanicillium lecanii</name>
    <dbReference type="NCBI Taxonomy" id="2714763"/>
    <lineage>
        <taxon>Eukaryota</taxon>
        <taxon>Fungi</taxon>
        <taxon>Dikarya</taxon>
        <taxon>Ascomycota</taxon>
        <taxon>Pezizomycotina</taxon>
        <taxon>Sordariomycetes</taxon>
        <taxon>Hypocreomycetidae</taxon>
        <taxon>Hypocreales</taxon>
        <taxon>Cordycipitaceae</taxon>
        <taxon>Akanthomyces</taxon>
    </lineage>
</organism>
<feature type="signal peptide" evidence="1">
    <location>
        <begin position="1"/>
        <end position="18"/>
    </location>
</feature>
<dbReference type="PANTHER" id="PTHR38123:SF4">
    <property type="entry name" value="CELL WALL GALACTOMANNOPROTEIN, PUTATIVE (AFU_ORTHOLOGUE AFUA_4G00870)-RELATED"/>
    <property type="match status" value="1"/>
</dbReference>
<proteinExistence type="predicted"/>
<evidence type="ECO:0000313" key="3">
    <source>
        <dbReference type="Proteomes" id="UP000243081"/>
    </source>
</evidence>
<evidence type="ECO:0008006" key="4">
    <source>
        <dbReference type="Google" id="ProtNLM"/>
    </source>
</evidence>
<dbReference type="Proteomes" id="UP000243081">
    <property type="component" value="Unassembled WGS sequence"/>
</dbReference>
<dbReference type="InterPro" id="IPR021054">
    <property type="entry name" value="Cell_wall_mannoprotein_1"/>
</dbReference>
<accession>A0A179I7N8</accession>
<feature type="chain" id="PRO_5008104161" description="Cell wall galactomannoprotein" evidence="1">
    <location>
        <begin position="19"/>
        <end position="174"/>
    </location>
</feature>
<evidence type="ECO:0000256" key="1">
    <source>
        <dbReference type="SAM" id="SignalP"/>
    </source>
</evidence>
<sequence>MRLLGLFSVFGLLVAAKAADFQTVRDDIANISAVLQHLDTDAKGIQAGSVGIARSLQLEVDSVQVHKLLLSTTGDTKAAPPFEDHSIDVGGDFLNLQPVINGLLKTITDLQPNLKELSPVVLAILYQLKQDSDVLGKEVAGKLSADFQTVAQQVLGEIDDQFNTAITTFGGKKT</sequence>
<comment type="caution">
    <text evidence="2">The sequence shown here is derived from an EMBL/GenBank/DDBJ whole genome shotgun (WGS) entry which is preliminary data.</text>
</comment>
<gene>
    <name evidence="2" type="ORF">LLEC1_00547</name>
</gene>
<dbReference type="OMA" id="IQITACL"/>
<dbReference type="OrthoDB" id="3485059at2759"/>
<keyword evidence="1" id="KW-0732">Signal</keyword>
<protein>
    <recommendedName>
        <fullName evidence="4">Cell wall galactomannoprotein</fullName>
    </recommendedName>
</protein>
<dbReference type="Pfam" id="PF12296">
    <property type="entry name" value="HsbA"/>
    <property type="match status" value="1"/>
</dbReference>
<dbReference type="GO" id="GO:0005576">
    <property type="term" value="C:extracellular region"/>
    <property type="evidence" value="ECO:0007669"/>
    <property type="project" value="TreeGrafter"/>
</dbReference>